<dbReference type="Proteomes" id="UP001528672">
    <property type="component" value="Unassembled WGS sequence"/>
</dbReference>
<dbReference type="EMBL" id="JAQSIO010000001">
    <property type="protein sequence ID" value="MDD0813952.1"/>
    <property type="molecule type" value="Genomic_DNA"/>
</dbReference>
<dbReference type="RefSeq" id="WP_273925540.1">
    <property type="nucleotide sequence ID" value="NZ_JAQSIN010000004.1"/>
</dbReference>
<name>A0ABT5MBK1_9BURK</name>
<organism evidence="2 3">
    <name type="scientific">Curvibacter microcysteis</name>
    <dbReference type="NCBI Taxonomy" id="3026419"/>
    <lineage>
        <taxon>Bacteria</taxon>
        <taxon>Pseudomonadati</taxon>
        <taxon>Pseudomonadota</taxon>
        <taxon>Betaproteobacteria</taxon>
        <taxon>Burkholderiales</taxon>
        <taxon>Comamonadaceae</taxon>
        <taxon>Curvibacter</taxon>
    </lineage>
</organism>
<evidence type="ECO:0000313" key="2">
    <source>
        <dbReference type="EMBL" id="MDD0813952.1"/>
    </source>
</evidence>
<accession>A0ABT5MBK1</accession>
<proteinExistence type="predicted"/>
<feature type="domain" description="HMA" evidence="1">
    <location>
        <begin position="1"/>
        <end position="64"/>
    </location>
</feature>
<gene>
    <name evidence="2" type="ORF">PSQ39_04845</name>
</gene>
<dbReference type="PROSITE" id="PS50846">
    <property type="entry name" value="HMA_2"/>
    <property type="match status" value="1"/>
</dbReference>
<keyword evidence="3" id="KW-1185">Reference proteome</keyword>
<dbReference type="Gene3D" id="3.30.70.100">
    <property type="match status" value="1"/>
</dbReference>
<evidence type="ECO:0000313" key="3">
    <source>
        <dbReference type="Proteomes" id="UP001528672"/>
    </source>
</evidence>
<sequence>MQQQFQVQGMSCGHCERAITRAVQQLDPQAQVHIDRSADQVTVQSEQPRAELARVIADEGYTVAP</sequence>
<protein>
    <submittedName>
        <fullName evidence="2">Heavy-metal-associated domain-containing protein</fullName>
    </submittedName>
</protein>
<reference evidence="2 3" key="1">
    <citation type="submission" date="2023-02" db="EMBL/GenBank/DDBJ databases">
        <title>Bacterial whole genome sequence for Curvibacter sp. HBC28.</title>
        <authorList>
            <person name="Le V."/>
            <person name="Ko S.-R."/>
            <person name="Ahn C.-Y."/>
            <person name="Oh H.-M."/>
        </authorList>
    </citation>
    <scope>NUCLEOTIDE SEQUENCE [LARGE SCALE GENOMIC DNA]</scope>
    <source>
        <strain evidence="2 3">HBC28</strain>
    </source>
</reference>
<dbReference type="InterPro" id="IPR036163">
    <property type="entry name" value="HMA_dom_sf"/>
</dbReference>
<evidence type="ECO:0000259" key="1">
    <source>
        <dbReference type="PROSITE" id="PS50846"/>
    </source>
</evidence>
<dbReference type="SUPFAM" id="SSF55008">
    <property type="entry name" value="HMA, heavy metal-associated domain"/>
    <property type="match status" value="1"/>
</dbReference>
<dbReference type="CDD" id="cd00371">
    <property type="entry name" value="HMA"/>
    <property type="match status" value="1"/>
</dbReference>
<dbReference type="Pfam" id="PF00403">
    <property type="entry name" value="HMA"/>
    <property type="match status" value="1"/>
</dbReference>
<comment type="caution">
    <text evidence="2">The sequence shown here is derived from an EMBL/GenBank/DDBJ whole genome shotgun (WGS) entry which is preliminary data.</text>
</comment>
<dbReference type="InterPro" id="IPR006121">
    <property type="entry name" value="HMA_dom"/>
</dbReference>